<evidence type="ECO:0000313" key="6">
    <source>
        <dbReference type="EMBL" id="MBO8457754.1"/>
    </source>
</evidence>
<evidence type="ECO:0000313" key="7">
    <source>
        <dbReference type="Proteomes" id="UP000823638"/>
    </source>
</evidence>
<proteinExistence type="inferred from homology"/>
<evidence type="ECO:0000259" key="5">
    <source>
        <dbReference type="Pfam" id="PF21365"/>
    </source>
</evidence>
<dbReference type="InterPro" id="IPR017853">
    <property type="entry name" value="GH"/>
</dbReference>
<name>A0A9D9HPC3_9SPIR</name>
<dbReference type="SUPFAM" id="SSF51445">
    <property type="entry name" value="(Trans)glycosidases"/>
    <property type="match status" value="1"/>
</dbReference>
<dbReference type="SUPFAM" id="SSF74650">
    <property type="entry name" value="Galactose mutarotase-like"/>
    <property type="match status" value="1"/>
</dbReference>
<dbReference type="InterPro" id="IPR051816">
    <property type="entry name" value="Glycosyl_Hydrolase_31"/>
</dbReference>
<dbReference type="Proteomes" id="UP000823638">
    <property type="component" value="Unassembled WGS sequence"/>
</dbReference>
<comment type="similarity">
    <text evidence="1 2">Belongs to the glycosyl hydrolase 31 family.</text>
</comment>
<accession>A0A9D9HPC3</accession>
<dbReference type="AlphaFoldDB" id="A0A9D9HPC3"/>
<feature type="domain" description="Glycosyl hydrolase family 31 C-terminal" evidence="5">
    <location>
        <begin position="547"/>
        <end position="634"/>
    </location>
</feature>
<keyword evidence="2" id="KW-0326">Glycosidase</keyword>
<evidence type="ECO:0008006" key="8">
    <source>
        <dbReference type="Google" id="ProtNLM"/>
    </source>
</evidence>
<dbReference type="InterPro" id="IPR048395">
    <property type="entry name" value="Glyco_hydro_31_C"/>
</dbReference>
<feature type="chain" id="PRO_5038977065" description="Alpha-glucosidase" evidence="3">
    <location>
        <begin position="21"/>
        <end position="735"/>
    </location>
</feature>
<dbReference type="PANTHER" id="PTHR43863">
    <property type="entry name" value="HYDROLASE, PUTATIVE (AFU_ORTHOLOGUE AFUA_1G03140)-RELATED"/>
    <property type="match status" value="1"/>
</dbReference>
<dbReference type="Gene3D" id="2.60.40.1760">
    <property type="entry name" value="glycosyl hydrolase (family 31)"/>
    <property type="match status" value="1"/>
</dbReference>
<keyword evidence="2" id="KW-0378">Hydrolase</keyword>
<dbReference type="InterPro" id="IPR013780">
    <property type="entry name" value="Glyco_hydro_b"/>
</dbReference>
<feature type="domain" description="Glycoside hydrolase family 31 TIM barrel" evidence="4">
    <location>
        <begin position="223"/>
        <end position="538"/>
    </location>
</feature>
<sequence length="735" mass="84345">MKSRILFVLSILFLPIYVFAVSPDISTGDVEFDFIVCEGDYIKIEVIADGADYSTVDFELNLPEKESQSFVFKQGTGVWNDYKVVAGENQYTLYYDGKKVYTSYFYPSKVRLSEDRVWHDADFFYGFGENSENTALNGKSFTIWNESRHGNHVYLYIPFIVTDAGDSVYYEAKGKDAIVFQDSKKDYQEFKTSRKRITSYYKKSADLPAAVASFYKATIPSLPMLPKWAFGFIQSKYGYKTQEEVVNLVNEFENKKIPLSAVVLDLYWFKRMGDLDWNLEAFPDPESLDNFLEEKQVKLITISEPFYSANSKNFRSFSDKEFLALDSEGNIVTWNDWWCLGDTMGGVINPIHPQAESILGNLYNNMLESGIDSFWTDLGEPENAPAEVTYNGISELDFHNYFNFYWSKNIYNGVTKLNPDKRFFLLSRSGFTGISRFGVSVWSGDVGNDFKALQLQIPLGLNSGISGLPYWGSDVGGFTPQNLNPEVFVRWYQFGAFTPVFRSHGTGPREPWASTKENEEIISRFINLRYTMLPYIYSTAWQARQTGYPIMRPVFYEDENIPEKFLDTEFMLGDFVFVSPVVESISEEPVKKFYLPKGNWYNLFSMKKQKGGKTIKEKSTLDSIPVYLKEGAIIPVEKDSKDYLVVIPGKNISSCFEFYNDDGVTNNYLKGDYVSIKYNLKDFTLSSDDINPGDRIDLVIPASLVKDKNGWSYCHNNLMMVKEFEFNSERAVIIQ</sequence>
<dbReference type="Gene3D" id="2.60.40.1180">
    <property type="entry name" value="Golgi alpha-mannosidase II"/>
    <property type="match status" value="1"/>
</dbReference>
<dbReference type="EMBL" id="JADIMM010000077">
    <property type="protein sequence ID" value="MBO8457754.1"/>
    <property type="molecule type" value="Genomic_DNA"/>
</dbReference>
<organism evidence="6 7">
    <name type="scientific">Candidatus Gallitreponema excrementavium</name>
    <dbReference type="NCBI Taxonomy" id="2840840"/>
    <lineage>
        <taxon>Bacteria</taxon>
        <taxon>Pseudomonadati</taxon>
        <taxon>Spirochaetota</taxon>
        <taxon>Spirochaetia</taxon>
        <taxon>Spirochaetales</taxon>
        <taxon>Candidatus Gallitreponema</taxon>
    </lineage>
</organism>
<dbReference type="Pfam" id="PF01055">
    <property type="entry name" value="Glyco_hydro_31_2nd"/>
    <property type="match status" value="1"/>
</dbReference>
<feature type="signal peptide" evidence="3">
    <location>
        <begin position="1"/>
        <end position="20"/>
    </location>
</feature>
<dbReference type="GO" id="GO:0005975">
    <property type="term" value="P:carbohydrate metabolic process"/>
    <property type="evidence" value="ECO:0007669"/>
    <property type="project" value="InterPro"/>
</dbReference>
<keyword evidence="3" id="KW-0732">Signal</keyword>
<reference evidence="6" key="2">
    <citation type="journal article" date="2021" name="PeerJ">
        <title>Extensive microbial diversity within the chicken gut microbiome revealed by metagenomics and culture.</title>
        <authorList>
            <person name="Gilroy R."/>
            <person name="Ravi A."/>
            <person name="Getino M."/>
            <person name="Pursley I."/>
            <person name="Horton D.L."/>
            <person name="Alikhan N.F."/>
            <person name="Baker D."/>
            <person name="Gharbi K."/>
            <person name="Hall N."/>
            <person name="Watson M."/>
            <person name="Adriaenssens E.M."/>
            <person name="Foster-Nyarko E."/>
            <person name="Jarju S."/>
            <person name="Secka A."/>
            <person name="Antonio M."/>
            <person name="Oren A."/>
            <person name="Chaudhuri R.R."/>
            <person name="La Ragione R."/>
            <person name="Hildebrand F."/>
            <person name="Pallen M.J."/>
        </authorList>
    </citation>
    <scope>NUCLEOTIDE SEQUENCE</scope>
    <source>
        <strain evidence="6">10532</strain>
    </source>
</reference>
<evidence type="ECO:0000256" key="3">
    <source>
        <dbReference type="SAM" id="SignalP"/>
    </source>
</evidence>
<reference evidence="6" key="1">
    <citation type="submission" date="2020-10" db="EMBL/GenBank/DDBJ databases">
        <authorList>
            <person name="Gilroy R."/>
        </authorList>
    </citation>
    <scope>NUCLEOTIDE SEQUENCE</scope>
    <source>
        <strain evidence="6">10532</strain>
    </source>
</reference>
<protein>
    <recommendedName>
        <fullName evidence="8">Alpha-glucosidase</fullName>
    </recommendedName>
</protein>
<dbReference type="Gene3D" id="3.20.20.80">
    <property type="entry name" value="Glycosidases"/>
    <property type="match status" value="1"/>
</dbReference>
<dbReference type="PANTHER" id="PTHR43863:SF2">
    <property type="entry name" value="MALTASE-GLUCOAMYLASE"/>
    <property type="match status" value="1"/>
</dbReference>
<comment type="caution">
    <text evidence="6">The sequence shown here is derived from an EMBL/GenBank/DDBJ whole genome shotgun (WGS) entry which is preliminary data.</text>
</comment>
<dbReference type="InterPro" id="IPR011013">
    <property type="entry name" value="Gal_mutarotase_sf_dom"/>
</dbReference>
<dbReference type="InterPro" id="IPR000322">
    <property type="entry name" value="Glyco_hydro_31_TIM"/>
</dbReference>
<dbReference type="SUPFAM" id="SSF51011">
    <property type="entry name" value="Glycosyl hydrolase domain"/>
    <property type="match status" value="1"/>
</dbReference>
<dbReference type="GO" id="GO:0030246">
    <property type="term" value="F:carbohydrate binding"/>
    <property type="evidence" value="ECO:0007669"/>
    <property type="project" value="InterPro"/>
</dbReference>
<evidence type="ECO:0000256" key="1">
    <source>
        <dbReference type="ARBA" id="ARBA00007806"/>
    </source>
</evidence>
<dbReference type="GO" id="GO:0004553">
    <property type="term" value="F:hydrolase activity, hydrolyzing O-glycosyl compounds"/>
    <property type="evidence" value="ECO:0007669"/>
    <property type="project" value="InterPro"/>
</dbReference>
<dbReference type="Pfam" id="PF21365">
    <property type="entry name" value="Glyco_hydro_31_3rd"/>
    <property type="match status" value="1"/>
</dbReference>
<evidence type="ECO:0000259" key="4">
    <source>
        <dbReference type="Pfam" id="PF01055"/>
    </source>
</evidence>
<evidence type="ECO:0000256" key="2">
    <source>
        <dbReference type="RuleBase" id="RU361185"/>
    </source>
</evidence>
<gene>
    <name evidence="6" type="ORF">IAA81_05955</name>
</gene>